<accession>A0ABU6Q7Z7</accession>
<keyword evidence="2" id="KW-0812">Transmembrane</keyword>
<dbReference type="Proteomes" id="UP001341840">
    <property type="component" value="Unassembled WGS sequence"/>
</dbReference>
<comment type="caution">
    <text evidence="3">The sequence shown here is derived from an EMBL/GenBank/DDBJ whole genome shotgun (WGS) entry which is preliminary data.</text>
</comment>
<dbReference type="EMBL" id="JASCZI010000059">
    <property type="protein sequence ID" value="MED6107980.1"/>
    <property type="molecule type" value="Genomic_DNA"/>
</dbReference>
<feature type="compositionally biased region" description="Polar residues" evidence="1">
    <location>
        <begin position="135"/>
        <end position="145"/>
    </location>
</feature>
<protein>
    <submittedName>
        <fullName evidence="3">Uncharacterized protein</fullName>
    </submittedName>
</protein>
<gene>
    <name evidence="3" type="ORF">PIB30_019207</name>
</gene>
<proteinExistence type="predicted"/>
<feature type="compositionally biased region" description="Polar residues" evidence="1">
    <location>
        <begin position="108"/>
        <end position="121"/>
    </location>
</feature>
<keyword evidence="4" id="KW-1185">Reference proteome</keyword>
<evidence type="ECO:0000313" key="4">
    <source>
        <dbReference type="Proteomes" id="UP001341840"/>
    </source>
</evidence>
<reference evidence="3 4" key="1">
    <citation type="journal article" date="2023" name="Plants (Basel)">
        <title>Bridging the Gap: Combining Genomics and Transcriptomics Approaches to Understand Stylosanthes scabra, an Orphan Legume from the Brazilian Caatinga.</title>
        <authorList>
            <person name="Ferreira-Neto J.R.C."/>
            <person name="da Silva M.D."/>
            <person name="Binneck E."/>
            <person name="de Melo N.F."/>
            <person name="da Silva R.H."/>
            <person name="de Melo A.L.T.M."/>
            <person name="Pandolfi V."/>
            <person name="Bustamante F.O."/>
            <person name="Brasileiro-Vidal A.C."/>
            <person name="Benko-Iseppon A.M."/>
        </authorList>
    </citation>
    <scope>NUCLEOTIDE SEQUENCE [LARGE SCALE GENOMIC DNA]</scope>
    <source>
        <tissue evidence="3">Leaves</tissue>
    </source>
</reference>
<evidence type="ECO:0000313" key="3">
    <source>
        <dbReference type="EMBL" id="MED6107980.1"/>
    </source>
</evidence>
<sequence length="145" mass="16048">MPFFYYIFVFPVAYMMWTNMWVCFVGIGFNFLPFILCLYLDATPDQVVVEEASPQSNTEDHQSQVTPEVASPPPAIEVEVASPQFSSESQLPEVTKIIPLPQLGEGGDSSQAIINEASSQDFSEDDESHVVTEVASPQGSNEDHR</sequence>
<name>A0ABU6Q7Z7_9FABA</name>
<evidence type="ECO:0000256" key="2">
    <source>
        <dbReference type="SAM" id="Phobius"/>
    </source>
</evidence>
<evidence type="ECO:0000256" key="1">
    <source>
        <dbReference type="SAM" id="MobiDB-lite"/>
    </source>
</evidence>
<feature type="region of interest" description="Disordered" evidence="1">
    <location>
        <begin position="100"/>
        <end position="145"/>
    </location>
</feature>
<keyword evidence="2" id="KW-0472">Membrane</keyword>
<feature type="transmembrane region" description="Helical" evidence="2">
    <location>
        <begin position="6"/>
        <end position="32"/>
    </location>
</feature>
<organism evidence="3 4">
    <name type="scientific">Stylosanthes scabra</name>
    <dbReference type="NCBI Taxonomy" id="79078"/>
    <lineage>
        <taxon>Eukaryota</taxon>
        <taxon>Viridiplantae</taxon>
        <taxon>Streptophyta</taxon>
        <taxon>Embryophyta</taxon>
        <taxon>Tracheophyta</taxon>
        <taxon>Spermatophyta</taxon>
        <taxon>Magnoliopsida</taxon>
        <taxon>eudicotyledons</taxon>
        <taxon>Gunneridae</taxon>
        <taxon>Pentapetalae</taxon>
        <taxon>rosids</taxon>
        <taxon>fabids</taxon>
        <taxon>Fabales</taxon>
        <taxon>Fabaceae</taxon>
        <taxon>Papilionoideae</taxon>
        <taxon>50 kb inversion clade</taxon>
        <taxon>dalbergioids sensu lato</taxon>
        <taxon>Dalbergieae</taxon>
        <taxon>Pterocarpus clade</taxon>
        <taxon>Stylosanthes</taxon>
    </lineage>
</organism>
<feature type="region of interest" description="Disordered" evidence="1">
    <location>
        <begin position="50"/>
        <end position="71"/>
    </location>
</feature>
<keyword evidence="2" id="KW-1133">Transmembrane helix</keyword>